<dbReference type="Proteomes" id="UP001652660">
    <property type="component" value="Chromosome 2e"/>
</dbReference>
<evidence type="ECO:0000256" key="1">
    <source>
        <dbReference type="SAM" id="MobiDB-lite"/>
    </source>
</evidence>
<dbReference type="PANTHER" id="PTHR35218">
    <property type="entry name" value="RNASE H DOMAIN-CONTAINING PROTEIN"/>
    <property type="match status" value="1"/>
</dbReference>
<accession>A0A6P6WJ04</accession>
<dbReference type="Gene3D" id="3.60.10.10">
    <property type="entry name" value="Endonuclease/exonuclease/phosphatase"/>
    <property type="match status" value="1"/>
</dbReference>
<dbReference type="GeneID" id="113732767"/>
<reference evidence="2" key="1">
    <citation type="journal article" date="2025" name="Foods">
        <title>Unveiling the Microbial Signatures of Arabica Coffee Cherries: Insights into Ripeness Specific Diversity, Functional Traits, and Implications for Quality and Safety.</title>
        <authorList>
            <consortium name="RefSeq"/>
            <person name="Tenea G.N."/>
            <person name="Cifuentes V."/>
            <person name="Reyes P."/>
            <person name="Cevallos-Vallejos M."/>
        </authorList>
    </citation>
    <scope>NUCLEOTIDE SEQUENCE [LARGE SCALE GENOMIC DNA]</scope>
</reference>
<organism evidence="2 3">
    <name type="scientific">Coffea arabica</name>
    <name type="common">Arabian coffee</name>
    <dbReference type="NCBI Taxonomy" id="13443"/>
    <lineage>
        <taxon>Eukaryota</taxon>
        <taxon>Viridiplantae</taxon>
        <taxon>Streptophyta</taxon>
        <taxon>Embryophyta</taxon>
        <taxon>Tracheophyta</taxon>
        <taxon>Spermatophyta</taxon>
        <taxon>Magnoliopsida</taxon>
        <taxon>eudicotyledons</taxon>
        <taxon>Gunneridae</taxon>
        <taxon>Pentapetalae</taxon>
        <taxon>asterids</taxon>
        <taxon>lamiids</taxon>
        <taxon>Gentianales</taxon>
        <taxon>Rubiaceae</taxon>
        <taxon>Ixoroideae</taxon>
        <taxon>Gardenieae complex</taxon>
        <taxon>Bertiereae - Coffeeae clade</taxon>
        <taxon>Coffeeae</taxon>
        <taxon>Coffea</taxon>
    </lineage>
</organism>
<reference evidence="3" key="2">
    <citation type="submission" date="2025-08" db="UniProtKB">
        <authorList>
            <consortium name="RefSeq"/>
        </authorList>
    </citation>
    <scope>IDENTIFICATION</scope>
    <source>
        <tissue evidence="3">Leaves</tissue>
    </source>
</reference>
<name>A0A6P6WJ04_COFAR</name>
<proteinExistence type="predicted"/>
<feature type="region of interest" description="Disordered" evidence="1">
    <location>
        <begin position="71"/>
        <end position="91"/>
    </location>
</feature>
<evidence type="ECO:0008006" key="4">
    <source>
        <dbReference type="Google" id="ProtNLM"/>
    </source>
</evidence>
<sequence>MPTPETRREILSISPLSVTLRDCQSSVTIISPVREVLAIKIFLTAIELLSPEARDHSLVLRPRFSRELSFPDNIHDGNSSHRTRALSPPEPMMQNPFLDSMKLLLWNVRGAGHPGFRNHFLQLVQEHHPGIAILVETKLHGERAREICSNLPFDNFTVVDAIGFRGGMWILWNKAEIVLNPISNLSQVIHASIQMPAFAAPAC</sequence>
<dbReference type="RefSeq" id="XP_027114526.1">
    <property type="nucleotide sequence ID" value="XM_027258725.2"/>
</dbReference>
<keyword evidence="2" id="KW-1185">Reference proteome</keyword>
<evidence type="ECO:0000313" key="2">
    <source>
        <dbReference type="Proteomes" id="UP001652660"/>
    </source>
</evidence>
<dbReference type="PANTHER" id="PTHR35218:SF9">
    <property type="entry name" value="ENDONUCLEASE_EXONUCLEASE_PHOSPHATASE DOMAIN-CONTAINING PROTEIN"/>
    <property type="match status" value="1"/>
</dbReference>
<protein>
    <recommendedName>
        <fullName evidence="4">Endonuclease/exonuclease/phosphatase domain-containing protein</fullName>
    </recommendedName>
</protein>
<gene>
    <name evidence="3" type="primary">LOC113732767</name>
</gene>
<dbReference type="InterPro" id="IPR036691">
    <property type="entry name" value="Endo/exonu/phosph_ase_sf"/>
</dbReference>
<dbReference type="SUPFAM" id="SSF56219">
    <property type="entry name" value="DNase I-like"/>
    <property type="match status" value="1"/>
</dbReference>
<dbReference type="AlphaFoldDB" id="A0A6P6WJ04"/>
<evidence type="ECO:0000313" key="3">
    <source>
        <dbReference type="RefSeq" id="XP_027114526.1"/>
    </source>
</evidence>